<evidence type="ECO:0000256" key="9">
    <source>
        <dbReference type="ARBA" id="ARBA00023012"/>
    </source>
</evidence>
<evidence type="ECO:0000256" key="5">
    <source>
        <dbReference type="ARBA" id="ARBA00022679"/>
    </source>
</evidence>
<keyword evidence="10" id="KW-0472">Membrane</keyword>
<keyword evidence="4" id="KW-1003">Cell membrane</keyword>
<proteinExistence type="predicted"/>
<dbReference type="GO" id="GO:0016301">
    <property type="term" value="F:kinase activity"/>
    <property type="evidence" value="ECO:0007669"/>
    <property type="project" value="UniProtKB-KW"/>
</dbReference>
<keyword evidence="9" id="KW-0902">Two-component regulatory system</keyword>
<organism evidence="12 13">
    <name type="scientific">Lentilactobacillus raoultii</name>
    <dbReference type="NCBI Taxonomy" id="1987503"/>
    <lineage>
        <taxon>Bacteria</taxon>
        <taxon>Bacillati</taxon>
        <taxon>Bacillota</taxon>
        <taxon>Bacilli</taxon>
        <taxon>Lactobacillales</taxon>
        <taxon>Lactobacillaceae</taxon>
        <taxon>Lentilactobacillus</taxon>
    </lineage>
</organism>
<reference evidence="13" key="1">
    <citation type="journal article" date="2019" name="Int. J. Syst. Evol. Microbiol.">
        <title>The Global Catalogue of Microorganisms (GCM) 10K type strain sequencing project: providing services to taxonomists for standard genome sequencing and annotation.</title>
        <authorList>
            <consortium name="The Broad Institute Genomics Platform"/>
            <consortium name="The Broad Institute Genome Sequencing Center for Infectious Disease"/>
            <person name="Wu L."/>
            <person name="Ma J."/>
        </authorList>
    </citation>
    <scope>NUCLEOTIDE SEQUENCE [LARGE SCALE GENOMIC DNA]</scope>
    <source>
        <strain evidence="13">CCUG 71848</strain>
    </source>
</reference>
<sequence length="309" mass="35123">MITLLSILCLILVILLLTVIIEIKRITVELTYINEHPTNGFVTTYTNLPLTKELARASNLSLKNSRKLQQIQTQQENQVRKMLTNLTHDIKTPLTVSMGYVQLLMRSVDASDAAQLERIQRNLESVNYYLQYLMDFNLLQEKSVSLKINSVNGSELIENELFNYYDEFNKRHLKVTPTIKPNVFLQTDATLLSRVCQNLIGNVLKYGREDVLVSLAPIDETHIQLVFANKGNQLPKDPSQLINRFYTADQSRSNHSVGLGLSIVQSLVTTLGGRLSLSTKDTWFNVTIILKPLKNSIRAQEDQTKGHDH</sequence>
<evidence type="ECO:0000256" key="2">
    <source>
        <dbReference type="ARBA" id="ARBA00004651"/>
    </source>
</evidence>
<dbReference type="EMBL" id="JBHTLH010000019">
    <property type="protein sequence ID" value="MFD1125315.1"/>
    <property type="molecule type" value="Genomic_DNA"/>
</dbReference>
<dbReference type="SMART" id="SM00387">
    <property type="entry name" value="HATPase_c"/>
    <property type="match status" value="1"/>
</dbReference>
<dbReference type="SMART" id="SM00388">
    <property type="entry name" value="HisKA"/>
    <property type="match status" value="1"/>
</dbReference>
<dbReference type="Gene3D" id="1.10.287.130">
    <property type="match status" value="1"/>
</dbReference>
<dbReference type="Pfam" id="PF00512">
    <property type="entry name" value="HisKA"/>
    <property type="match status" value="1"/>
</dbReference>
<accession>A0ABW3PM39</accession>
<evidence type="ECO:0000256" key="3">
    <source>
        <dbReference type="ARBA" id="ARBA00012438"/>
    </source>
</evidence>
<dbReference type="PANTHER" id="PTHR45453:SF2">
    <property type="entry name" value="HISTIDINE KINASE"/>
    <property type="match status" value="1"/>
</dbReference>
<protein>
    <recommendedName>
        <fullName evidence="3">histidine kinase</fullName>
        <ecNumber evidence="3">2.7.13.3</ecNumber>
    </recommendedName>
</protein>
<dbReference type="InterPro" id="IPR036097">
    <property type="entry name" value="HisK_dim/P_sf"/>
</dbReference>
<gene>
    <name evidence="12" type="ORF">ACFQ22_08095</name>
</gene>
<keyword evidence="6" id="KW-0812">Transmembrane</keyword>
<evidence type="ECO:0000256" key="1">
    <source>
        <dbReference type="ARBA" id="ARBA00000085"/>
    </source>
</evidence>
<comment type="subcellular location">
    <subcellularLocation>
        <location evidence="2">Cell membrane</location>
        <topology evidence="2">Multi-pass membrane protein</topology>
    </subcellularLocation>
</comment>
<dbReference type="InterPro" id="IPR050351">
    <property type="entry name" value="BphY/WalK/GraS-like"/>
</dbReference>
<dbReference type="InterPro" id="IPR003661">
    <property type="entry name" value="HisK_dim/P_dom"/>
</dbReference>
<evidence type="ECO:0000256" key="8">
    <source>
        <dbReference type="ARBA" id="ARBA00022989"/>
    </source>
</evidence>
<evidence type="ECO:0000256" key="4">
    <source>
        <dbReference type="ARBA" id="ARBA00022475"/>
    </source>
</evidence>
<dbReference type="PANTHER" id="PTHR45453">
    <property type="entry name" value="PHOSPHATE REGULON SENSOR PROTEIN PHOR"/>
    <property type="match status" value="1"/>
</dbReference>
<keyword evidence="5" id="KW-0808">Transferase</keyword>
<evidence type="ECO:0000256" key="10">
    <source>
        <dbReference type="ARBA" id="ARBA00023136"/>
    </source>
</evidence>
<feature type="domain" description="Histidine kinase" evidence="11">
    <location>
        <begin position="85"/>
        <end position="294"/>
    </location>
</feature>
<keyword evidence="8" id="KW-1133">Transmembrane helix</keyword>
<dbReference type="EC" id="2.7.13.3" evidence="3"/>
<comment type="caution">
    <text evidence="12">The sequence shown here is derived from an EMBL/GenBank/DDBJ whole genome shotgun (WGS) entry which is preliminary data.</text>
</comment>
<evidence type="ECO:0000313" key="12">
    <source>
        <dbReference type="EMBL" id="MFD1125315.1"/>
    </source>
</evidence>
<evidence type="ECO:0000256" key="6">
    <source>
        <dbReference type="ARBA" id="ARBA00022692"/>
    </source>
</evidence>
<dbReference type="InterPro" id="IPR003594">
    <property type="entry name" value="HATPase_dom"/>
</dbReference>
<keyword evidence="7 12" id="KW-0418">Kinase</keyword>
<comment type="catalytic activity">
    <reaction evidence="1">
        <text>ATP + protein L-histidine = ADP + protein N-phospho-L-histidine.</text>
        <dbReference type="EC" id="2.7.13.3"/>
    </reaction>
</comment>
<dbReference type="InterPro" id="IPR005467">
    <property type="entry name" value="His_kinase_dom"/>
</dbReference>
<evidence type="ECO:0000256" key="7">
    <source>
        <dbReference type="ARBA" id="ARBA00022777"/>
    </source>
</evidence>
<dbReference type="PRINTS" id="PR01780">
    <property type="entry name" value="LANTIREGPROT"/>
</dbReference>
<dbReference type="CDD" id="cd00075">
    <property type="entry name" value="HATPase"/>
    <property type="match status" value="1"/>
</dbReference>
<dbReference type="SUPFAM" id="SSF47384">
    <property type="entry name" value="Homodimeric domain of signal transducing histidine kinase"/>
    <property type="match status" value="1"/>
</dbReference>
<name>A0ABW3PM39_9LACO</name>
<dbReference type="CDD" id="cd00082">
    <property type="entry name" value="HisKA"/>
    <property type="match status" value="1"/>
</dbReference>
<dbReference type="RefSeq" id="WP_121978225.1">
    <property type="nucleotide sequence ID" value="NZ_JBHTLH010000019.1"/>
</dbReference>
<dbReference type="PROSITE" id="PS50109">
    <property type="entry name" value="HIS_KIN"/>
    <property type="match status" value="1"/>
</dbReference>
<dbReference type="Pfam" id="PF02518">
    <property type="entry name" value="HATPase_c"/>
    <property type="match status" value="1"/>
</dbReference>
<dbReference type="SUPFAM" id="SSF55874">
    <property type="entry name" value="ATPase domain of HSP90 chaperone/DNA topoisomerase II/histidine kinase"/>
    <property type="match status" value="1"/>
</dbReference>
<keyword evidence="13" id="KW-1185">Reference proteome</keyword>
<dbReference type="Proteomes" id="UP001597156">
    <property type="component" value="Unassembled WGS sequence"/>
</dbReference>
<evidence type="ECO:0000313" key="13">
    <source>
        <dbReference type="Proteomes" id="UP001597156"/>
    </source>
</evidence>
<dbReference type="Gene3D" id="3.30.565.10">
    <property type="entry name" value="Histidine kinase-like ATPase, C-terminal domain"/>
    <property type="match status" value="1"/>
</dbReference>
<dbReference type="InterPro" id="IPR036890">
    <property type="entry name" value="HATPase_C_sf"/>
</dbReference>
<dbReference type="InterPro" id="IPR008358">
    <property type="entry name" value="Sig_transdc_His_kin/Pase_MprB"/>
</dbReference>
<evidence type="ECO:0000259" key="11">
    <source>
        <dbReference type="PROSITE" id="PS50109"/>
    </source>
</evidence>